<proteinExistence type="predicted"/>
<sequence>MAASPSSIHVETTQNLSKPVNITVLEGHDLKGLKVDTPLTFVRVEFNSVTLGDTPKVDVSSDGSVKYNFSLSFDVQPEGPHCLDDLAHKPLLFTVIEVLPKEKKQKEEKTVTLGQAVLDLLPLLQGSRDFKTTLPLYPIPGSPLESLRPDAKCSLNVIVTVQDSLLSLYQLTEGNLLRVTVEGAYAVPEAFVPTGPLQNYMVGFLVPAVGEKECPFVLKNGTLKIGGERELVPRPKKWPVSNILAPGAQNISDSFVAGGDFEEEDGELTGPEDREIRILGETFKKRIMWDLERRCYLDPGAVNWRVPPLGGTSLAELNLPIPKRLSVLLHLSFRKRIADCRYWPVEIARMPSVTSTKGKAGKADKGGSGSAGGGEEESLSFHGVTYVNMVPLLYPGVKRIRGAFRVVPYYESDVFERTRCTASLFRDGHHLAANRFGAVGLPAKSLPRNMKEEKPARENTVRKLSMTVRLQGSETAVEAAASMCQNVEGQHYADAGTFLVLEFALDRALVPKRLQEELTIRVQEMIPPHPQLPRKTTGAQKAVEDYHSQVISIAETILEEYHELFGRQLAEGLVVDHQNMEEQKCHLNYELNSSGKYFAFKEQLKHAVVKIVREKYLKTTAFENLDQLQAFLSELYVYLVDQMHVALNQVLTQQTPSPPPPTSTTSEHLRLFAREAQTNGDYVLASTYYQERLARDRQDIQSWIDYGAFCLLTEENLKAQECFREAVALNHNHVTSLLLCGIMAVVMENYEEAEVFFEDATCLEPNSVLAWTILGLFYDIQENGIRVEMAFRKATKLLKARQAKEKSLLEGVEAGGHKVVSASTIPQIQSTAFSKEELVFEDTADIPFRLRSESTEPTHRAEEEGAVAKVSTRPSVAPSKLRMPTPKEPAKGHVVLFDADGYPLPSAPPPVSIFRETIRFLMEVNALQFVHKALAHELVSPLGGPSCEYYLVLGQTYLLKKDYDNAMACLEQAVQIDYLNPDVWAQKGHCCYLTENFSEAKDCYERTISFVSDASDMHSVYLKLGSIYLERKEHDKAKNIFLLASMKCPSCLTWMGVGKACYRLKEMVEAEDALSEANALNNNNAEVWAYLALVCMAGGRQLEAEQSYKYAVKLGLDNEDLLRELKEVQLEVGFGDPSF</sequence>
<reference evidence="1" key="1">
    <citation type="submission" date="2021-08" db="EMBL/GenBank/DDBJ databases">
        <title>The first chromosome-level gecko genome reveals the dynamic sex chromosomes of Neotropical dwarf geckos (Sphaerodactylidae: Sphaerodactylus).</title>
        <authorList>
            <person name="Pinto B.J."/>
            <person name="Keating S.E."/>
            <person name="Gamble T."/>
        </authorList>
    </citation>
    <scope>NUCLEOTIDE SEQUENCE</scope>
    <source>
        <strain evidence="1">TG3544</strain>
    </source>
</reference>
<comment type="caution">
    <text evidence="1">The sequence shown here is derived from an EMBL/GenBank/DDBJ whole genome shotgun (WGS) entry which is preliminary data.</text>
</comment>
<dbReference type="EMBL" id="CM037617">
    <property type="protein sequence ID" value="KAH8005754.1"/>
    <property type="molecule type" value="Genomic_DNA"/>
</dbReference>
<keyword evidence="2" id="KW-1185">Reference proteome</keyword>
<gene>
    <name evidence="1" type="ORF">K3G42_031074</name>
</gene>
<name>A0ACB8FL28_9SAUR</name>
<evidence type="ECO:0000313" key="1">
    <source>
        <dbReference type="EMBL" id="KAH8005754.1"/>
    </source>
</evidence>
<evidence type="ECO:0000313" key="2">
    <source>
        <dbReference type="Proteomes" id="UP000827872"/>
    </source>
</evidence>
<protein>
    <submittedName>
        <fullName evidence="1">Uncharacterized protein</fullName>
    </submittedName>
</protein>
<dbReference type="Proteomes" id="UP000827872">
    <property type="component" value="Linkage Group LG04"/>
</dbReference>
<accession>A0ACB8FL28</accession>
<organism evidence="1 2">
    <name type="scientific">Sphaerodactylus townsendi</name>
    <dbReference type="NCBI Taxonomy" id="933632"/>
    <lineage>
        <taxon>Eukaryota</taxon>
        <taxon>Metazoa</taxon>
        <taxon>Chordata</taxon>
        <taxon>Craniata</taxon>
        <taxon>Vertebrata</taxon>
        <taxon>Euteleostomi</taxon>
        <taxon>Lepidosauria</taxon>
        <taxon>Squamata</taxon>
        <taxon>Bifurcata</taxon>
        <taxon>Gekkota</taxon>
        <taxon>Sphaerodactylidae</taxon>
        <taxon>Sphaerodactylus</taxon>
    </lineage>
</organism>